<dbReference type="EMBL" id="MT141608">
    <property type="protein sequence ID" value="QJA68343.1"/>
    <property type="molecule type" value="Genomic_DNA"/>
</dbReference>
<protein>
    <submittedName>
        <fullName evidence="1">Uncharacterized protein</fullName>
    </submittedName>
</protein>
<dbReference type="InterPro" id="IPR056209">
    <property type="entry name" value="SU10_adaptor"/>
</dbReference>
<evidence type="ECO:0000313" key="1">
    <source>
        <dbReference type="EMBL" id="QJA68343.1"/>
    </source>
</evidence>
<dbReference type="AlphaFoldDB" id="A0A6M3JEN3"/>
<organism evidence="1">
    <name type="scientific">viral metagenome</name>
    <dbReference type="NCBI Taxonomy" id="1070528"/>
    <lineage>
        <taxon>unclassified sequences</taxon>
        <taxon>metagenomes</taxon>
        <taxon>organismal metagenomes</taxon>
    </lineage>
</organism>
<name>A0A6M3JEN3_9ZZZZ</name>
<dbReference type="Pfam" id="PF24175">
    <property type="entry name" value="SU10_adaptor"/>
    <property type="match status" value="1"/>
</dbReference>
<reference evidence="1" key="1">
    <citation type="submission" date="2020-03" db="EMBL/GenBank/DDBJ databases">
        <title>The deep terrestrial virosphere.</title>
        <authorList>
            <person name="Holmfeldt K."/>
            <person name="Nilsson E."/>
            <person name="Simone D."/>
            <person name="Lopez-Fernandez M."/>
            <person name="Wu X."/>
            <person name="de Brujin I."/>
            <person name="Lundin D."/>
            <person name="Andersson A."/>
            <person name="Bertilsson S."/>
            <person name="Dopson M."/>
        </authorList>
    </citation>
    <scope>NUCLEOTIDE SEQUENCE</scope>
    <source>
        <strain evidence="1">MM415A07009</strain>
    </source>
</reference>
<gene>
    <name evidence="1" type="ORF">MM415A07009_0009</name>
</gene>
<proteinExistence type="predicted"/>
<sequence>MNRLDMRRRIARTVGELIWYGTSTGGTTTSLIDTTLPAGLKFRPGYVNFTKTATNYESYTPSYNEDTQTFWLSRAVASAPTTSVYEILSQDQDVYNELINDAIREARAKFLIDRVDITLTLASSTYSYTIPSSMDFIFALYHDRDGSANYDELIPDRWWSLKSSREVIVEPEVLAGHVGRKLELRGQYYHPDLSNDTTDCTIPYNYIIKWAASEILFRREALTTQAGRLNMAYTWRNDALKSISDKSENVHPNSRRVMD</sequence>
<accession>A0A6M3JEN3</accession>